<evidence type="ECO:0000313" key="1">
    <source>
        <dbReference type="EMBL" id="CEK51860.1"/>
    </source>
</evidence>
<proteinExistence type="predicted"/>
<dbReference type="EMBL" id="HACG01004995">
    <property type="protein sequence ID" value="CEK51860.1"/>
    <property type="molecule type" value="Transcribed_RNA"/>
</dbReference>
<gene>
    <name evidence="1" type="primary">ORF14681</name>
</gene>
<dbReference type="AlphaFoldDB" id="A0A0B6Y8T7"/>
<accession>A0A0B6Y8T7</accession>
<reference evidence="1" key="1">
    <citation type="submission" date="2014-12" db="EMBL/GenBank/DDBJ databases">
        <title>Insight into the proteome of Arion vulgaris.</title>
        <authorList>
            <person name="Aradska J."/>
            <person name="Bulat T."/>
            <person name="Smidak R."/>
            <person name="Sarate P."/>
            <person name="Gangsoo J."/>
            <person name="Sialana F."/>
            <person name="Bilban M."/>
            <person name="Lubec G."/>
        </authorList>
    </citation>
    <scope>NUCLEOTIDE SEQUENCE</scope>
    <source>
        <tissue evidence="1">Skin</tissue>
    </source>
</reference>
<name>A0A0B6Y8T7_9EUPU</name>
<organism evidence="1">
    <name type="scientific">Arion vulgaris</name>
    <dbReference type="NCBI Taxonomy" id="1028688"/>
    <lineage>
        <taxon>Eukaryota</taxon>
        <taxon>Metazoa</taxon>
        <taxon>Spiralia</taxon>
        <taxon>Lophotrochozoa</taxon>
        <taxon>Mollusca</taxon>
        <taxon>Gastropoda</taxon>
        <taxon>Heterobranchia</taxon>
        <taxon>Euthyneura</taxon>
        <taxon>Panpulmonata</taxon>
        <taxon>Eupulmonata</taxon>
        <taxon>Stylommatophora</taxon>
        <taxon>Helicina</taxon>
        <taxon>Arionoidea</taxon>
        <taxon>Arionidae</taxon>
        <taxon>Arion</taxon>
    </lineage>
</organism>
<sequence>MYEKRLSAYKLETPLEIPNKKEIVTLQTRDATVNDKEYEVTKNGISSVFQI</sequence>
<protein>
    <submittedName>
        <fullName evidence="1">Uncharacterized protein</fullName>
    </submittedName>
</protein>